<dbReference type="Gene3D" id="2.30.29.30">
    <property type="entry name" value="Pleckstrin-homology domain (PH domain)/Phosphotyrosine-binding domain (PTB)"/>
    <property type="match status" value="1"/>
</dbReference>
<evidence type="ECO:0000256" key="10">
    <source>
        <dbReference type="ARBA" id="ARBA00023298"/>
    </source>
</evidence>
<dbReference type="GO" id="GO:0005856">
    <property type="term" value="C:cytoskeleton"/>
    <property type="evidence" value="ECO:0007669"/>
    <property type="project" value="InterPro"/>
</dbReference>
<dbReference type="GO" id="GO:0006887">
    <property type="term" value="P:exocytosis"/>
    <property type="evidence" value="ECO:0007669"/>
    <property type="project" value="UniProtKB-KW"/>
</dbReference>
<dbReference type="InterPro" id="IPR019749">
    <property type="entry name" value="Band_41_domain"/>
</dbReference>
<dbReference type="SUPFAM" id="SSF50729">
    <property type="entry name" value="PH domain-like"/>
    <property type="match status" value="1"/>
</dbReference>
<keyword evidence="9" id="KW-0009">Actin-binding</keyword>
<dbReference type="PROSITE" id="PS51016">
    <property type="entry name" value="MYTH4"/>
    <property type="match status" value="1"/>
</dbReference>
<dbReference type="PROSITE" id="PS50057">
    <property type="entry name" value="FERM_3"/>
    <property type="match status" value="1"/>
</dbReference>
<evidence type="ECO:0000313" key="15">
    <source>
        <dbReference type="Proteomes" id="UP000759131"/>
    </source>
</evidence>
<dbReference type="GO" id="GO:0048731">
    <property type="term" value="P:system development"/>
    <property type="evidence" value="ECO:0007669"/>
    <property type="project" value="UniProtKB-ARBA"/>
</dbReference>
<dbReference type="GO" id="GO:0005737">
    <property type="term" value="C:cytoplasm"/>
    <property type="evidence" value="ECO:0007669"/>
    <property type="project" value="UniProtKB-SubCell"/>
</dbReference>
<dbReference type="Pfam" id="PF02174">
    <property type="entry name" value="IRS"/>
    <property type="match status" value="1"/>
</dbReference>
<keyword evidence="8" id="KW-0638">Presynaptic neurotoxin</keyword>
<evidence type="ECO:0000256" key="8">
    <source>
        <dbReference type="ARBA" id="ARBA00023028"/>
    </source>
</evidence>
<dbReference type="PANTHER" id="PTHR22692:SF26">
    <property type="entry name" value="SH3 DOMAIN-CONTAINING PROTEIN"/>
    <property type="match status" value="1"/>
</dbReference>
<dbReference type="InterPro" id="IPR002404">
    <property type="entry name" value="IRS_PTB"/>
</dbReference>
<dbReference type="SUPFAM" id="SSF48403">
    <property type="entry name" value="Ankyrin repeat"/>
    <property type="match status" value="1"/>
</dbReference>
<protein>
    <submittedName>
        <fullName evidence="14">Uncharacterized protein</fullName>
    </submittedName>
</protein>
<dbReference type="InterPro" id="IPR041795">
    <property type="entry name" value="MyoXV_FERM_C"/>
</dbReference>
<comment type="subcellular location">
    <subcellularLocation>
        <location evidence="2">Cytoplasm</location>
    </subcellularLocation>
    <subcellularLocation>
        <location evidence="1">Target cell membrane</location>
    </subcellularLocation>
</comment>
<dbReference type="InterPro" id="IPR000299">
    <property type="entry name" value="FERM_domain"/>
</dbReference>
<feature type="domain" description="MyTH4" evidence="13">
    <location>
        <begin position="357"/>
        <end position="520"/>
    </location>
</feature>
<comment type="similarity">
    <text evidence="3">Belongs to the TRAFAC class myosin-kinesin ATPase superfamily. Myosin family.</text>
</comment>
<evidence type="ECO:0000256" key="6">
    <source>
        <dbReference type="ARBA" id="ARBA00022537"/>
    </source>
</evidence>
<evidence type="ECO:0000259" key="13">
    <source>
        <dbReference type="PROSITE" id="PS51016"/>
    </source>
</evidence>
<dbReference type="GO" id="GO:0044231">
    <property type="term" value="C:host cell presynaptic membrane"/>
    <property type="evidence" value="ECO:0007669"/>
    <property type="project" value="UniProtKB-KW"/>
</dbReference>
<dbReference type="AlphaFoldDB" id="A0A7R9PX56"/>
<dbReference type="Gene3D" id="1.25.40.530">
    <property type="entry name" value="MyTH4 domain"/>
    <property type="match status" value="1"/>
</dbReference>
<dbReference type="SMART" id="SM00295">
    <property type="entry name" value="B41"/>
    <property type="match status" value="1"/>
</dbReference>
<evidence type="ECO:0000256" key="11">
    <source>
        <dbReference type="SAM" id="MobiDB-lite"/>
    </source>
</evidence>
<dbReference type="OrthoDB" id="8182952at2759"/>
<dbReference type="CDD" id="cd13201">
    <property type="entry name" value="FERM_C_MyoXV"/>
    <property type="match status" value="1"/>
</dbReference>
<dbReference type="InterPro" id="IPR011993">
    <property type="entry name" value="PH-like_dom_sf"/>
</dbReference>
<keyword evidence="6" id="KW-1052">Target cell membrane</keyword>
<dbReference type="GO" id="GO:0071944">
    <property type="term" value="C:cell periphery"/>
    <property type="evidence" value="ECO:0007669"/>
    <property type="project" value="UniProtKB-ARBA"/>
</dbReference>
<evidence type="ECO:0000256" key="2">
    <source>
        <dbReference type="ARBA" id="ARBA00004496"/>
    </source>
</evidence>
<feature type="domain" description="FERM" evidence="12">
    <location>
        <begin position="525"/>
        <end position="834"/>
    </location>
</feature>
<dbReference type="GO" id="GO:0003779">
    <property type="term" value="F:actin binding"/>
    <property type="evidence" value="ECO:0007669"/>
    <property type="project" value="UniProtKB-KW"/>
</dbReference>
<dbReference type="InterPro" id="IPR038185">
    <property type="entry name" value="MyTH4_dom_sf"/>
</dbReference>
<keyword evidence="15" id="KW-1185">Reference proteome</keyword>
<evidence type="ECO:0000256" key="9">
    <source>
        <dbReference type="ARBA" id="ARBA00023203"/>
    </source>
</evidence>
<dbReference type="GO" id="GO:0009887">
    <property type="term" value="P:animal organ morphogenesis"/>
    <property type="evidence" value="ECO:0007669"/>
    <property type="project" value="UniProtKB-ARBA"/>
</dbReference>
<dbReference type="EMBL" id="CAJPIZ010002058">
    <property type="protein sequence ID" value="CAG2104474.1"/>
    <property type="molecule type" value="Genomic_DNA"/>
</dbReference>
<dbReference type="InterPro" id="IPR051567">
    <property type="entry name" value="Unconventional_Myosin_ATPase"/>
</dbReference>
<proteinExistence type="inferred from homology"/>
<feature type="region of interest" description="Disordered" evidence="11">
    <location>
        <begin position="241"/>
        <end position="271"/>
    </location>
</feature>
<dbReference type="InterPro" id="IPR035963">
    <property type="entry name" value="FERM_2"/>
</dbReference>
<evidence type="ECO:0000256" key="5">
    <source>
        <dbReference type="ARBA" id="ARBA00022490"/>
    </source>
</evidence>
<dbReference type="Proteomes" id="UP000759131">
    <property type="component" value="Unassembled WGS sequence"/>
</dbReference>
<keyword evidence="8" id="KW-0528">Neurotoxin</keyword>
<keyword evidence="5" id="KW-0963">Cytoplasm</keyword>
<evidence type="ECO:0000256" key="7">
    <source>
        <dbReference type="ARBA" id="ARBA00022737"/>
    </source>
</evidence>
<feature type="compositionally biased region" description="Polar residues" evidence="11">
    <location>
        <begin position="244"/>
        <end position="254"/>
    </location>
</feature>
<dbReference type="Gene3D" id="1.25.40.20">
    <property type="entry name" value="Ankyrin repeat-containing domain"/>
    <property type="match status" value="1"/>
</dbReference>
<organism evidence="14">
    <name type="scientific">Medioppia subpectinata</name>
    <dbReference type="NCBI Taxonomy" id="1979941"/>
    <lineage>
        <taxon>Eukaryota</taxon>
        <taxon>Metazoa</taxon>
        <taxon>Ecdysozoa</taxon>
        <taxon>Arthropoda</taxon>
        <taxon>Chelicerata</taxon>
        <taxon>Arachnida</taxon>
        <taxon>Acari</taxon>
        <taxon>Acariformes</taxon>
        <taxon>Sarcoptiformes</taxon>
        <taxon>Oribatida</taxon>
        <taxon>Brachypylina</taxon>
        <taxon>Oppioidea</taxon>
        <taxon>Oppiidae</taxon>
        <taxon>Medioppia</taxon>
    </lineage>
</organism>
<evidence type="ECO:0000259" key="12">
    <source>
        <dbReference type="PROSITE" id="PS50057"/>
    </source>
</evidence>
<keyword evidence="10" id="KW-1053">Target membrane</keyword>
<keyword evidence="4" id="KW-0268">Exocytosis</keyword>
<dbReference type="CDD" id="cd14473">
    <property type="entry name" value="FERM_B-lobe"/>
    <property type="match status" value="1"/>
</dbReference>
<keyword evidence="7" id="KW-0677">Repeat</keyword>
<name>A0A7R9PX56_9ACAR</name>
<feature type="compositionally biased region" description="Basic and acidic residues" evidence="11">
    <location>
        <begin position="255"/>
        <end position="271"/>
    </location>
</feature>
<evidence type="ECO:0000256" key="3">
    <source>
        <dbReference type="ARBA" id="ARBA00008314"/>
    </source>
</evidence>
<dbReference type="PANTHER" id="PTHR22692">
    <property type="entry name" value="MYOSIN VII, XV"/>
    <property type="match status" value="1"/>
</dbReference>
<keyword evidence="10" id="KW-0472">Membrane</keyword>
<sequence>MLRTFKSNQIDRKVIGERDRVVLHSRTSSDVSQHHNTDTSDFEQNCCETRMYSMPTSSMASMVSMATTSSSASQSLMSLPSSSSHCHYDSLCSTSTSGSNRLFNAFDNRLDHNFETKPDTDLIGVPNDYHYKSEEQHEFCPKMRSIRQKTHEMKRKHMSKDMAGERLLRRAANSNDLECVERLLNEGIDPQSCDERSRTALNLLHRLATGEGGLFPCEYVVPLNSQEVVKISQRMDEVRGVMNGHTNGLSSPHNDINDKQDLKSNDDNSLREDTSLWVESKNEQFDDSKSDITQVSQLNDGKFSLLQFAYDLRSKDGSIRGSIKLIESIKSKKKNKKGKGSDPTEWTWSEISTLVKYSKTALQNSLLLLSPELNKIAIECFVAIMRYMGDSAMVKNQTEVNCVYNILLNCHKYPQIRDEVYCQLMKQTTSNKSAKFSVFLWTQYSDSCQRGWRLFSILAAYFDCSELLRPYLFKYLETAAFDKRRAFHLTADVCLKNLRKTFKYGGRKNVPSIEEIAAISAGRNSKRQMYRLPGGTERIINTASSTVVNDVIEEICQMLNIENPIEMEEFSLYCIIEGDPFTMPLNKDEYILDVTTDLIKNGQLFYLIFCRSVWYYPLRLDSHLYIEVIFNQVAPDYLEGLLLVVPEDKLPDDVVPQIARIASLLHRAADMEAMPTKDEVKYLLPKPVLAMKVIRPPQWVEMVQNNWNDMSALNTTEAKAQCLDILQKWPLFGSCFFAVKRIQNDVSTQPPDHILALNREGVYFLDIATHETLWKYPFSEVISTRKVRAEDGTLFLDMKCGNLMVQKISRIQTDQAHEISRLIRQYIEIEQHFKSNKENGNHLQ</sequence>
<gene>
    <name evidence="14" type="ORF">OSB1V03_LOCUS4491</name>
</gene>
<dbReference type="Pfam" id="PF00784">
    <property type="entry name" value="MyTH4"/>
    <property type="match status" value="1"/>
</dbReference>
<accession>A0A7R9PX56</accession>
<dbReference type="SUPFAM" id="SSF47031">
    <property type="entry name" value="Second domain of FERM"/>
    <property type="match status" value="1"/>
</dbReference>
<evidence type="ECO:0000256" key="4">
    <source>
        <dbReference type="ARBA" id="ARBA00022483"/>
    </source>
</evidence>
<dbReference type="SMART" id="SM00139">
    <property type="entry name" value="MyTH4"/>
    <property type="match status" value="1"/>
</dbReference>
<dbReference type="InterPro" id="IPR019748">
    <property type="entry name" value="FERM_central"/>
</dbReference>
<evidence type="ECO:0000256" key="1">
    <source>
        <dbReference type="ARBA" id="ARBA00004175"/>
    </source>
</evidence>
<reference evidence="14" key="1">
    <citation type="submission" date="2020-11" db="EMBL/GenBank/DDBJ databases">
        <authorList>
            <person name="Tran Van P."/>
        </authorList>
    </citation>
    <scope>NUCLEOTIDE SEQUENCE</scope>
</reference>
<keyword evidence="8" id="KW-0800">Toxin</keyword>
<evidence type="ECO:0000313" key="14">
    <source>
        <dbReference type="EMBL" id="CAD7624044.1"/>
    </source>
</evidence>
<dbReference type="Gene3D" id="3.10.20.90">
    <property type="entry name" value="Phosphatidylinositol 3-kinase Catalytic Subunit, Chain A, domain 1"/>
    <property type="match status" value="1"/>
</dbReference>
<dbReference type="GO" id="GO:0044218">
    <property type="term" value="C:other organism cell membrane"/>
    <property type="evidence" value="ECO:0007669"/>
    <property type="project" value="UniProtKB-KW"/>
</dbReference>
<dbReference type="InterPro" id="IPR000857">
    <property type="entry name" value="MyTH4_dom"/>
</dbReference>
<dbReference type="EMBL" id="OC856633">
    <property type="protein sequence ID" value="CAD7624044.1"/>
    <property type="molecule type" value="Genomic_DNA"/>
</dbReference>
<dbReference type="InterPro" id="IPR036770">
    <property type="entry name" value="Ankyrin_rpt-contain_sf"/>
</dbReference>